<evidence type="ECO:0000256" key="8">
    <source>
        <dbReference type="SAM" id="Phobius"/>
    </source>
</evidence>
<dbReference type="InterPro" id="IPR024881">
    <property type="entry name" value="Tip"/>
</dbReference>
<dbReference type="InterPro" id="IPR013517">
    <property type="entry name" value="FG-GAP"/>
</dbReference>
<dbReference type="Pfam" id="PF23122">
    <property type="entry name" value="C2_ITFG1"/>
    <property type="match status" value="1"/>
</dbReference>
<dbReference type="InterPro" id="IPR057089">
    <property type="entry name" value="C2_TIP"/>
</dbReference>
<gene>
    <name evidence="10" type="ORF">ACJMK2_009923</name>
</gene>
<dbReference type="PANTHER" id="PTHR13412:SF0">
    <property type="entry name" value="T-CELL IMMUNOMODULATORY PROTEIN"/>
    <property type="match status" value="1"/>
</dbReference>
<accession>A0ABD3VEZ7</accession>
<comment type="similarity">
    <text evidence="2">Belongs to the TIP family.</text>
</comment>
<evidence type="ECO:0000256" key="5">
    <source>
        <dbReference type="ARBA" id="ARBA00022989"/>
    </source>
</evidence>
<dbReference type="EMBL" id="JBJQND010000012">
    <property type="protein sequence ID" value="KAL3859721.1"/>
    <property type="molecule type" value="Genomic_DNA"/>
</dbReference>
<feature type="domain" description="T-cell immunomodulatory protein TIP C2" evidence="9">
    <location>
        <begin position="450"/>
        <end position="550"/>
    </location>
</feature>
<dbReference type="Pfam" id="PF13517">
    <property type="entry name" value="FG-GAP_3"/>
    <property type="match status" value="1"/>
</dbReference>
<name>A0ABD3VEZ7_SINWO</name>
<evidence type="ECO:0000256" key="7">
    <source>
        <dbReference type="ARBA" id="ARBA00023180"/>
    </source>
</evidence>
<organism evidence="10 11">
    <name type="scientific">Sinanodonta woodiana</name>
    <name type="common">Chinese pond mussel</name>
    <name type="synonym">Anodonta woodiana</name>
    <dbReference type="NCBI Taxonomy" id="1069815"/>
    <lineage>
        <taxon>Eukaryota</taxon>
        <taxon>Metazoa</taxon>
        <taxon>Spiralia</taxon>
        <taxon>Lophotrochozoa</taxon>
        <taxon>Mollusca</taxon>
        <taxon>Bivalvia</taxon>
        <taxon>Autobranchia</taxon>
        <taxon>Heteroconchia</taxon>
        <taxon>Palaeoheterodonta</taxon>
        <taxon>Unionida</taxon>
        <taxon>Unionoidea</taxon>
        <taxon>Unionidae</taxon>
        <taxon>Unioninae</taxon>
        <taxon>Sinanodonta</taxon>
    </lineage>
</organism>
<reference evidence="10 11" key="1">
    <citation type="submission" date="2024-11" db="EMBL/GenBank/DDBJ databases">
        <title>Chromosome-level genome assembly of the freshwater bivalve Anodonta woodiana.</title>
        <authorList>
            <person name="Chen X."/>
        </authorList>
    </citation>
    <scope>NUCLEOTIDE SEQUENCE [LARGE SCALE GENOMIC DNA]</scope>
    <source>
        <strain evidence="10">MN2024</strain>
        <tissue evidence="10">Gills</tissue>
    </source>
</reference>
<protein>
    <recommendedName>
        <fullName evidence="9">T-cell immunomodulatory protein TIP C2 domain-containing protein</fullName>
    </recommendedName>
</protein>
<feature type="transmembrane region" description="Helical" evidence="8">
    <location>
        <begin position="556"/>
        <end position="580"/>
    </location>
</feature>
<dbReference type="Proteomes" id="UP001634394">
    <property type="component" value="Unassembled WGS sequence"/>
</dbReference>
<dbReference type="Gene3D" id="2.130.10.130">
    <property type="entry name" value="Integrin alpha, N-terminal"/>
    <property type="match status" value="1"/>
</dbReference>
<comment type="caution">
    <text evidence="10">The sequence shown here is derived from an EMBL/GenBank/DDBJ whole genome shotgun (WGS) entry which is preliminary data.</text>
</comment>
<dbReference type="AlphaFoldDB" id="A0ABD3VEZ7"/>
<dbReference type="InterPro" id="IPR028994">
    <property type="entry name" value="Integrin_alpha_N"/>
</dbReference>
<proteinExistence type="inferred from homology"/>
<evidence type="ECO:0000259" key="9">
    <source>
        <dbReference type="Pfam" id="PF23122"/>
    </source>
</evidence>
<keyword evidence="4" id="KW-0732">Signal</keyword>
<evidence type="ECO:0000313" key="10">
    <source>
        <dbReference type="EMBL" id="KAL3859721.1"/>
    </source>
</evidence>
<keyword evidence="3 8" id="KW-0812">Transmembrane</keyword>
<evidence type="ECO:0000256" key="2">
    <source>
        <dbReference type="ARBA" id="ARBA00006496"/>
    </source>
</evidence>
<dbReference type="PANTHER" id="PTHR13412">
    <property type="entry name" value="T-CELL IMMUNOMODULATORY PROTEIN HOMOLOG"/>
    <property type="match status" value="1"/>
</dbReference>
<keyword evidence="7" id="KW-0325">Glycoprotein</keyword>
<keyword evidence="5 8" id="KW-1133">Transmembrane helix</keyword>
<evidence type="ECO:0000256" key="4">
    <source>
        <dbReference type="ARBA" id="ARBA00022729"/>
    </source>
</evidence>
<keyword evidence="6 8" id="KW-0472">Membrane</keyword>
<sequence>MAQLRYICILQTFILVICLPKLYLALDDVTKTVLQGENNGIIAAFGDFNADKLTDIFVIRENGTVLTLLLATQEKFSQETFKSVHLYTSEDNKTFITSVVPADFDGDSRMDVLVTRKMVDQNKANNMTNVTIFWGIAGGLGSPFFLPDLLVDQPLVLDADGDMIPDLLGEKEAGSRFYFMFRNRNFTEVVVKNESMDTLTPLKQPMNGAFVDLNNDLTADFCVMTMINGTPHLEIWLNEERLTWKQTIPVTGMKVVGQLMIADINGDQSADILLPACLDSECQKSDIFVLVGDKWEPMNIGLDKEGLSWSFIQPDQTPVSSHLYIPSTLRVGDFNLDGFPDLLTVVGNATRSIQRGLILYNVGCNSCPLGRTFSADLSTYLEGHEEITLLPAFFDVYEDGILDVVVSSVIPSNVPFIRVWKHKFDDDASFIKVMVVSGLCSYDCPGGNQPYGVNQMGPVIRFSTTGADGNTQTGAATQMSQSAYMALQLPYTLFGLGQTPNFVDSLDVGVPHPANGKPRHRTWTSIIPNSQLIVIPYPLDEPNSWSNRLFVTPSRLMLLTGAALLGTCGFIAGIVGILHWRDKVEDKKEKRQEAHRFHFDAM</sequence>
<dbReference type="SUPFAM" id="SSF69318">
    <property type="entry name" value="Integrin alpha N-terminal domain"/>
    <property type="match status" value="1"/>
</dbReference>
<dbReference type="GO" id="GO:0016020">
    <property type="term" value="C:membrane"/>
    <property type="evidence" value="ECO:0007669"/>
    <property type="project" value="UniProtKB-SubCell"/>
</dbReference>
<keyword evidence="11" id="KW-1185">Reference proteome</keyword>
<evidence type="ECO:0000313" key="11">
    <source>
        <dbReference type="Proteomes" id="UP001634394"/>
    </source>
</evidence>
<evidence type="ECO:0000256" key="3">
    <source>
        <dbReference type="ARBA" id="ARBA00022692"/>
    </source>
</evidence>
<evidence type="ECO:0000256" key="1">
    <source>
        <dbReference type="ARBA" id="ARBA00004479"/>
    </source>
</evidence>
<comment type="subcellular location">
    <subcellularLocation>
        <location evidence="1">Membrane</location>
        <topology evidence="1">Single-pass type I membrane protein</topology>
    </subcellularLocation>
</comment>
<evidence type="ECO:0000256" key="6">
    <source>
        <dbReference type="ARBA" id="ARBA00023136"/>
    </source>
</evidence>